<evidence type="ECO:0000313" key="4">
    <source>
        <dbReference type="Proteomes" id="UP001174691"/>
    </source>
</evidence>
<proteinExistence type="inferred from homology"/>
<dbReference type="SUPFAM" id="SSF53335">
    <property type="entry name" value="S-adenosyl-L-methionine-dependent methyltransferases"/>
    <property type="match status" value="1"/>
</dbReference>
<comment type="caution">
    <text evidence="3">The sequence shown here is derived from an EMBL/GenBank/DDBJ whole genome shotgun (WGS) entry which is preliminary data.</text>
</comment>
<dbReference type="PANTHER" id="PTHR43591:SF24">
    <property type="entry name" value="2-METHOXY-6-POLYPRENYL-1,4-BENZOQUINOL METHYLASE, MITOCHONDRIAL"/>
    <property type="match status" value="1"/>
</dbReference>
<dbReference type="GO" id="GO:0008757">
    <property type="term" value="F:S-adenosylmethionine-dependent methyltransferase activity"/>
    <property type="evidence" value="ECO:0007669"/>
    <property type="project" value="InterPro"/>
</dbReference>
<evidence type="ECO:0000259" key="2">
    <source>
        <dbReference type="Pfam" id="PF08241"/>
    </source>
</evidence>
<dbReference type="Proteomes" id="UP001174691">
    <property type="component" value="Unassembled WGS sequence"/>
</dbReference>
<evidence type="ECO:0000256" key="1">
    <source>
        <dbReference type="ARBA" id="ARBA00038158"/>
    </source>
</evidence>
<accession>A0AA38RID5</accession>
<dbReference type="GO" id="GO:0032259">
    <property type="term" value="P:methylation"/>
    <property type="evidence" value="ECO:0007669"/>
    <property type="project" value="UniProtKB-KW"/>
</dbReference>
<dbReference type="EMBL" id="JANBVN010000156">
    <property type="protein sequence ID" value="KAJ9137634.1"/>
    <property type="molecule type" value="Genomic_DNA"/>
</dbReference>
<dbReference type="InterPro" id="IPR029063">
    <property type="entry name" value="SAM-dependent_MTases_sf"/>
</dbReference>
<keyword evidence="3" id="KW-0808">Transferase</keyword>
<dbReference type="CDD" id="cd02440">
    <property type="entry name" value="AdoMet_MTases"/>
    <property type="match status" value="1"/>
</dbReference>
<reference evidence="3" key="1">
    <citation type="submission" date="2022-07" db="EMBL/GenBank/DDBJ databases">
        <title>Fungi with potential for degradation of polypropylene.</title>
        <authorList>
            <person name="Gostincar C."/>
        </authorList>
    </citation>
    <scope>NUCLEOTIDE SEQUENCE</scope>
    <source>
        <strain evidence="3">EXF-13287</strain>
    </source>
</reference>
<feature type="domain" description="Methyltransferase type 11" evidence="2">
    <location>
        <begin position="42"/>
        <end position="151"/>
    </location>
</feature>
<sequence>MSHQAGYTQGYSASTVSNHAIRTVDTDAAFVLPHIKPSDKILDIGCGPGSITAGFTRYATEGSVIGVDLSDEVLDMARASVAGGGGDSGSQSSRGGAISFVKADVLAGLPFPDDEFDIVFASQLFPHLPGDTSLRAMQEMRRVLKPGGILATRDAAEVHWYPARLGLDRTMTQRILRGVGSQNFPGGGLPALARKAGFDVDADGTGPEVAGRKMKIGLGTTVNFGKEARARFANGFLGRLDEGDQYRKSWLEAGITESEIEESRAALTEWKATEDAWYLGVHSEILAWK</sequence>
<dbReference type="Pfam" id="PF08241">
    <property type="entry name" value="Methyltransf_11"/>
    <property type="match status" value="1"/>
</dbReference>
<gene>
    <name evidence="3" type="ORF">NKR19_g8115</name>
</gene>
<dbReference type="AlphaFoldDB" id="A0AA38RID5"/>
<dbReference type="Gene3D" id="3.40.50.150">
    <property type="entry name" value="Vaccinia Virus protein VP39"/>
    <property type="match status" value="1"/>
</dbReference>
<dbReference type="InterPro" id="IPR013216">
    <property type="entry name" value="Methyltransf_11"/>
</dbReference>
<comment type="similarity">
    <text evidence="1">Belongs to the methyltransferase superfamily. LaeA methyltransferase family.</text>
</comment>
<keyword evidence="4" id="KW-1185">Reference proteome</keyword>
<dbReference type="PANTHER" id="PTHR43591">
    <property type="entry name" value="METHYLTRANSFERASE"/>
    <property type="match status" value="1"/>
</dbReference>
<protein>
    <submittedName>
        <fullName evidence="3">Methyltransferase</fullName>
    </submittedName>
</protein>
<keyword evidence="3" id="KW-0489">Methyltransferase</keyword>
<evidence type="ECO:0000313" key="3">
    <source>
        <dbReference type="EMBL" id="KAJ9137634.1"/>
    </source>
</evidence>
<name>A0AA38RID5_9PEZI</name>
<organism evidence="3 4">
    <name type="scientific">Coniochaeta hoffmannii</name>
    <dbReference type="NCBI Taxonomy" id="91930"/>
    <lineage>
        <taxon>Eukaryota</taxon>
        <taxon>Fungi</taxon>
        <taxon>Dikarya</taxon>
        <taxon>Ascomycota</taxon>
        <taxon>Pezizomycotina</taxon>
        <taxon>Sordariomycetes</taxon>
        <taxon>Sordariomycetidae</taxon>
        <taxon>Coniochaetales</taxon>
        <taxon>Coniochaetaceae</taxon>
        <taxon>Coniochaeta</taxon>
    </lineage>
</organism>